<dbReference type="AlphaFoldDB" id="A0A161TYZ0"/>
<name>A0A161TYZ0_LACLC</name>
<dbReference type="EMBL" id="LIYF01000028">
    <property type="protein sequence ID" value="KZK05543.1"/>
    <property type="molecule type" value="Genomic_DNA"/>
</dbReference>
<accession>A0A161TYZ0</accession>
<evidence type="ECO:0000313" key="2">
    <source>
        <dbReference type="Proteomes" id="UP000076519"/>
    </source>
</evidence>
<comment type="caution">
    <text evidence="1">The sequence shown here is derived from an EMBL/GenBank/DDBJ whole genome shotgun (WGS) entry which is preliminary data.</text>
</comment>
<organism evidence="1 2">
    <name type="scientific">Lactococcus lactis subsp. cremoris</name>
    <name type="common">Streptococcus cremoris</name>
    <dbReference type="NCBI Taxonomy" id="1359"/>
    <lineage>
        <taxon>Bacteria</taxon>
        <taxon>Bacillati</taxon>
        <taxon>Bacillota</taxon>
        <taxon>Bacilli</taxon>
        <taxon>Lactobacillales</taxon>
        <taxon>Streptococcaceae</taxon>
        <taxon>Lactococcus</taxon>
    </lineage>
</organism>
<dbReference type="Proteomes" id="UP000076519">
    <property type="component" value="Unassembled WGS sequence"/>
</dbReference>
<sequence length="47" mass="5484">MSIKSLDKRIVSKFGSSVSSFARTFIKIKRKANFKKFVVKNEFSRKL</sequence>
<evidence type="ECO:0000313" key="1">
    <source>
        <dbReference type="EMBL" id="KZK05543.1"/>
    </source>
</evidence>
<reference evidence="1 2" key="1">
    <citation type="submission" date="2015-08" db="EMBL/GenBank/DDBJ databases">
        <title>Draft Genome Sequences of 11 Lactococcus lactis subspecies cremoris strains.</title>
        <authorList>
            <person name="Wels M."/>
            <person name="Backus L."/>
            <person name="Boekhorst J."/>
            <person name="Dijkstra A."/>
            <person name="Beerthuizen M."/>
            <person name="Siezen R."/>
            <person name="Bachmann H."/>
            <person name="Van Hijum S."/>
        </authorList>
    </citation>
    <scope>NUCLEOTIDE SEQUENCE [LARGE SCALE GENOMIC DNA]</scope>
    <source>
        <strain evidence="1 2">KW10</strain>
    </source>
</reference>
<protein>
    <submittedName>
        <fullName evidence="1">Uncharacterized protein</fullName>
    </submittedName>
</protein>
<proteinExistence type="predicted"/>
<gene>
    <name evidence="1" type="ORF">AB996_1831</name>
</gene>